<feature type="domain" description="Caspase family p10" evidence="6">
    <location>
        <begin position="203"/>
        <end position="241"/>
    </location>
</feature>
<evidence type="ECO:0000256" key="5">
    <source>
        <dbReference type="RuleBase" id="RU003971"/>
    </source>
</evidence>
<evidence type="ECO:0000256" key="1">
    <source>
        <dbReference type="ARBA" id="ARBA00010134"/>
    </source>
</evidence>
<dbReference type="SMART" id="SM00115">
    <property type="entry name" value="CASc"/>
    <property type="match status" value="1"/>
</dbReference>
<protein>
    <submittedName>
        <fullName evidence="8">Uncharacterized protein</fullName>
    </submittedName>
</protein>
<dbReference type="PROSITE" id="PS50208">
    <property type="entry name" value="CASPASE_P20"/>
    <property type="match status" value="1"/>
</dbReference>
<dbReference type="Gene3D" id="3.40.50.1460">
    <property type="match status" value="1"/>
</dbReference>
<evidence type="ECO:0000256" key="2">
    <source>
        <dbReference type="ARBA" id="ARBA00022670"/>
    </source>
</evidence>
<dbReference type="Proteomes" id="UP001234178">
    <property type="component" value="Unassembled WGS sequence"/>
</dbReference>
<keyword evidence="3" id="KW-0053">Apoptosis</keyword>
<dbReference type="EMBL" id="JAOYFB010000036">
    <property type="protein sequence ID" value="KAK4020204.1"/>
    <property type="molecule type" value="Genomic_DNA"/>
</dbReference>
<accession>A0ABR0A594</accession>
<reference evidence="8 9" key="1">
    <citation type="journal article" date="2023" name="Nucleic Acids Res.">
        <title>The hologenome of Daphnia magna reveals possible DNA methylation and microbiome-mediated evolution of the host genome.</title>
        <authorList>
            <person name="Chaturvedi A."/>
            <person name="Li X."/>
            <person name="Dhandapani V."/>
            <person name="Marshall H."/>
            <person name="Kissane S."/>
            <person name="Cuenca-Cambronero M."/>
            <person name="Asole G."/>
            <person name="Calvet F."/>
            <person name="Ruiz-Romero M."/>
            <person name="Marangio P."/>
            <person name="Guigo R."/>
            <person name="Rago D."/>
            <person name="Mirbahai L."/>
            <person name="Eastwood N."/>
            <person name="Colbourne J.K."/>
            <person name="Zhou J."/>
            <person name="Mallon E."/>
            <person name="Orsini L."/>
        </authorList>
    </citation>
    <scope>NUCLEOTIDE SEQUENCE [LARGE SCALE GENOMIC DNA]</scope>
    <source>
        <strain evidence="8">LRV0_1</strain>
    </source>
</reference>
<dbReference type="PROSITE" id="PS50207">
    <property type="entry name" value="CASPASE_P10"/>
    <property type="match status" value="1"/>
</dbReference>
<evidence type="ECO:0000313" key="8">
    <source>
        <dbReference type="EMBL" id="KAK4020204.1"/>
    </source>
</evidence>
<keyword evidence="4" id="KW-0378">Hydrolase</keyword>
<evidence type="ECO:0000256" key="3">
    <source>
        <dbReference type="ARBA" id="ARBA00022703"/>
    </source>
</evidence>
<dbReference type="InterPro" id="IPR011600">
    <property type="entry name" value="Pept_C14_caspase"/>
</dbReference>
<evidence type="ECO:0000259" key="7">
    <source>
        <dbReference type="PROSITE" id="PS50208"/>
    </source>
</evidence>
<evidence type="ECO:0000256" key="4">
    <source>
        <dbReference type="ARBA" id="ARBA00022801"/>
    </source>
</evidence>
<name>A0ABR0A594_9CRUS</name>
<dbReference type="PANTHER" id="PTHR47901">
    <property type="entry name" value="CASPASE RECRUITMENT DOMAIN-CONTAINING PROTEIN 18"/>
    <property type="match status" value="1"/>
</dbReference>
<dbReference type="InterPro" id="IPR002398">
    <property type="entry name" value="Pept_C14"/>
</dbReference>
<dbReference type="InterPro" id="IPR015917">
    <property type="entry name" value="Pept_C14A"/>
</dbReference>
<keyword evidence="2" id="KW-0645">Protease</keyword>
<dbReference type="PRINTS" id="PR00376">
    <property type="entry name" value="IL1BCENZYME"/>
</dbReference>
<dbReference type="Pfam" id="PF00656">
    <property type="entry name" value="Peptidase_C14"/>
    <property type="match status" value="1"/>
</dbReference>
<organism evidence="8 9">
    <name type="scientific">Daphnia magna</name>
    <dbReference type="NCBI Taxonomy" id="35525"/>
    <lineage>
        <taxon>Eukaryota</taxon>
        <taxon>Metazoa</taxon>
        <taxon>Ecdysozoa</taxon>
        <taxon>Arthropoda</taxon>
        <taxon>Crustacea</taxon>
        <taxon>Branchiopoda</taxon>
        <taxon>Diplostraca</taxon>
        <taxon>Cladocera</taxon>
        <taxon>Anomopoda</taxon>
        <taxon>Daphniidae</taxon>
        <taxon>Daphnia</taxon>
    </lineage>
</organism>
<feature type="domain" description="Caspase family p20" evidence="7">
    <location>
        <begin position="24"/>
        <end position="142"/>
    </location>
</feature>
<dbReference type="InterPro" id="IPR029030">
    <property type="entry name" value="Caspase-like_dom_sf"/>
</dbReference>
<evidence type="ECO:0000313" key="9">
    <source>
        <dbReference type="Proteomes" id="UP001234178"/>
    </source>
</evidence>
<dbReference type="InterPro" id="IPR001309">
    <property type="entry name" value="Pept_C14_p20"/>
</dbReference>
<comment type="caution">
    <text evidence="8">The sequence shown here is derived from an EMBL/GenBank/DDBJ whole genome shotgun (WGS) entry which is preliminary data.</text>
</comment>
<dbReference type="InterPro" id="IPR033139">
    <property type="entry name" value="Caspase_cys_AS"/>
</dbReference>
<dbReference type="PANTHER" id="PTHR47901:SF8">
    <property type="entry name" value="CASPASE-3"/>
    <property type="match status" value="1"/>
</dbReference>
<dbReference type="PROSITE" id="PS01122">
    <property type="entry name" value="CASPASE_CYS"/>
    <property type="match status" value="1"/>
</dbReference>
<evidence type="ECO:0000259" key="6">
    <source>
        <dbReference type="PROSITE" id="PS50207"/>
    </source>
</evidence>
<proteinExistence type="inferred from homology"/>
<dbReference type="SUPFAM" id="SSF52129">
    <property type="entry name" value="Caspase-like"/>
    <property type="match status" value="1"/>
</dbReference>
<dbReference type="InterPro" id="IPR002138">
    <property type="entry name" value="Pept_C14_p10"/>
</dbReference>
<sequence length="291" mass="33401">MRWKQNVDTEVQRSNSDSEFTFNIIFNQQKFDDPKEVRKGSEMDRDALMNTFQKLGFDIDVHENLDSFELKSEINNLAERDFKDYGCLVVCLLSHGIENAILCYDGRYVNTNELRYEFSLDNCPSLYGKPKIFIVQACQGSLSQSETGTVAPPVNPASFVFQNVSGGLESSPSTVQWTNMDVKHTYSAKQLKQMNILDYYPGRNPPLMDFITINATLPGFLCYRLNKGSFFIQSLCEALSQEYLDKIPDEGTQHLEDLLRCVQDKINAYSDGRQTMPWEVCLSKHIRFRKV</sequence>
<gene>
    <name evidence="8" type="ORF">OUZ56_002198</name>
</gene>
<keyword evidence="9" id="KW-1185">Reference proteome</keyword>
<comment type="similarity">
    <text evidence="1 5">Belongs to the peptidase C14A family.</text>
</comment>